<proteinExistence type="inferred from homology"/>
<dbReference type="GO" id="GO:0006412">
    <property type="term" value="P:translation"/>
    <property type="evidence" value="ECO:0007669"/>
    <property type="project" value="UniProtKB-UniRule"/>
</dbReference>
<dbReference type="GO" id="GO:0005840">
    <property type="term" value="C:ribosome"/>
    <property type="evidence" value="ECO:0007669"/>
    <property type="project" value="UniProtKB-KW"/>
</dbReference>
<sequence>MSAENIKDKKDSDLEKAFIEKKKKLREFRFGIAGSKIKNVKEARNVRKDVARILTEARHRA</sequence>
<dbReference type="GO" id="GO:0003735">
    <property type="term" value="F:structural constituent of ribosome"/>
    <property type="evidence" value="ECO:0007669"/>
    <property type="project" value="InterPro"/>
</dbReference>
<dbReference type="InterPro" id="IPR001854">
    <property type="entry name" value="Ribosomal_uL29"/>
</dbReference>
<dbReference type="Pfam" id="PF00831">
    <property type="entry name" value="Ribosomal_L29"/>
    <property type="match status" value="1"/>
</dbReference>
<evidence type="ECO:0000256" key="5">
    <source>
        <dbReference type="HAMAP-Rule" id="MF_00374"/>
    </source>
</evidence>
<evidence type="ECO:0000256" key="4">
    <source>
        <dbReference type="ARBA" id="ARBA00035204"/>
    </source>
</evidence>
<reference evidence="6 7" key="1">
    <citation type="journal article" date="2016" name="Environ. Microbiol.">
        <title>Genomic resolution of a cold subsurface aquifer community provides metabolic insights for novel microbes adapted to high CO concentrations.</title>
        <authorList>
            <person name="Probst A.J."/>
            <person name="Castelle C.J."/>
            <person name="Singh A."/>
            <person name="Brown C.T."/>
            <person name="Anantharaman K."/>
            <person name="Sharon I."/>
            <person name="Hug L.A."/>
            <person name="Burstein D."/>
            <person name="Emerson J.B."/>
            <person name="Thomas B.C."/>
            <person name="Banfield J.F."/>
        </authorList>
    </citation>
    <scope>NUCLEOTIDE SEQUENCE [LARGE SCALE GENOMIC DNA]</scope>
    <source>
        <strain evidence="6">CG1_02_47_685</strain>
    </source>
</reference>
<comment type="similarity">
    <text evidence="1 5">Belongs to the universal ribosomal protein uL29 family.</text>
</comment>
<keyword evidence="2 5" id="KW-0689">Ribosomal protein</keyword>
<dbReference type="Gene3D" id="1.10.287.310">
    <property type="match status" value="1"/>
</dbReference>
<dbReference type="STRING" id="1805282.AUJ44_00030"/>
<protein>
    <recommendedName>
        <fullName evidence="4 5">Large ribosomal subunit protein uL29</fullName>
    </recommendedName>
</protein>
<dbReference type="AlphaFoldDB" id="A0A1J4VHM7"/>
<dbReference type="GO" id="GO:1990904">
    <property type="term" value="C:ribonucleoprotein complex"/>
    <property type="evidence" value="ECO:0007669"/>
    <property type="project" value="UniProtKB-KW"/>
</dbReference>
<keyword evidence="3 5" id="KW-0687">Ribonucleoprotein</keyword>
<dbReference type="Proteomes" id="UP000183206">
    <property type="component" value="Unassembled WGS sequence"/>
</dbReference>
<organism evidence="6 7">
    <name type="scientific">Candidatus Nomurabacteria bacterium CG1_02_47_685</name>
    <dbReference type="NCBI Taxonomy" id="1805282"/>
    <lineage>
        <taxon>Bacteria</taxon>
        <taxon>Candidatus Nomuraibacteriota</taxon>
    </lineage>
</organism>
<evidence type="ECO:0000256" key="1">
    <source>
        <dbReference type="ARBA" id="ARBA00009254"/>
    </source>
</evidence>
<dbReference type="NCBIfam" id="TIGR00012">
    <property type="entry name" value="L29"/>
    <property type="match status" value="1"/>
</dbReference>
<evidence type="ECO:0000313" key="7">
    <source>
        <dbReference type="Proteomes" id="UP000183206"/>
    </source>
</evidence>
<evidence type="ECO:0000256" key="2">
    <source>
        <dbReference type="ARBA" id="ARBA00022980"/>
    </source>
</evidence>
<name>A0A1J4VHM7_9BACT</name>
<comment type="caution">
    <text evidence="6">The sequence shown here is derived from an EMBL/GenBank/DDBJ whole genome shotgun (WGS) entry which is preliminary data.</text>
</comment>
<dbReference type="InterPro" id="IPR036049">
    <property type="entry name" value="Ribosomal_uL29_sf"/>
</dbReference>
<dbReference type="EMBL" id="MNVO01000001">
    <property type="protein sequence ID" value="OIO33615.1"/>
    <property type="molecule type" value="Genomic_DNA"/>
</dbReference>
<evidence type="ECO:0000313" key="6">
    <source>
        <dbReference type="EMBL" id="OIO33615.1"/>
    </source>
</evidence>
<dbReference type="HAMAP" id="MF_00374">
    <property type="entry name" value="Ribosomal_uL29"/>
    <property type="match status" value="1"/>
</dbReference>
<dbReference type="SUPFAM" id="SSF46561">
    <property type="entry name" value="Ribosomal protein L29 (L29p)"/>
    <property type="match status" value="1"/>
</dbReference>
<gene>
    <name evidence="5" type="primary">rpmC</name>
    <name evidence="6" type="ORF">AUJ44_00030</name>
</gene>
<evidence type="ECO:0000256" key="3">
    <source>
        <dbReference type="ARBA" id="ARBA00023274"/>
    </source>
</evidence>
<accession>A0A1J4VHM7</accession>